<dbReference type="GO" id="GO:1903805">
    <property type="term" value="P:L-valine import across plasma membrane"/>
    <property type="evidence" value="ECO:0007669"/>
    <property type="project" value="TreeGrafter"/>
</dbReference>
<dbReference type="GO" id="GO:0015188">
    <property type="term" value="F:L-isoleucine transmembrane transporter activity"/>
    <property type="evidence" value="ECO:0007669"/>
    <property type="project" value="TreeGrafter"/>
</dbReference>
<evidence type="ECO:0000313" key="6">
    <source>
        <dbReference type="Proteomes" id="UP000236642"/>
    </source>
</evidence>
<sequence>MHGRADVAVLVLDQVSRDFGGLRAVDCVSLQVAPGERRAIIGPNGAGKTTLFNLITGELAVTSGRIFLFGQDVTALPTQRRAALGLGRTYQITRIFPTLTVRENVLLAAMGLQPIKFALHRPLLPNGPIWRRTDEVLERVGLAHRAETPARALSHGEQRQLELAIALAGDPRLLLLDEPGAGLSPAERQLLYALIQSLPRTLTVILIEHDMDLALGLADRVTCLHYGRVIAEDTPDRISKNEMVQQIYLGSG</sequence>
<reference evidence="6" key="1">
    <citation type="submission" date="2017-09" db="EMBL/GenBank/DDBJ databases">
        <title>Metaegenomics of thermophilic ammonia-oxidizing enrichment culture.</title>
        <authorList>
            <person name="Kato S."/>
            <person name="Suzuki K."/>
        </authorList>
    </citation>
    <scope>NUCLEOTIDE SEQUENCE [LARGE SCALE GENOMIC DNA]</scope>
</reference>
<comment type="caution">
    <text evidence="5">The sequence shown here is derived from an EMBL/GenBank/DDBJ whole genome shotgun (WGS) entry which is preliminary data.</text>
</comment>
<dbReference type="CDD" id="cd03219">
    <property type="entry name" value="ABC_Mj1267_LivG_branched"/>
    <property type="match status" value="1"/>
</dbReference>
<dbReference type="EMBL" id="BEHY01000010">
    <property type="protein sequence ID" value="GBD08494.1"/>
    <property type="molecule type" value="Genomic_DNA"/>
</dbReference>
<dbReference type="PANTHER" id="PTHR45772:SF7">
    <property type="entry name" value="AMINO ACID ABC TRANSPORTER ATP-BINDING PROTEIN"/>
    <property type="match status" value="1"/>
</dbReference>
<feature type="domain" description="ABC transporter" evidence="4">
    <location>
        <begin position="10"/>
        <end position="251"/>
    </location>
</feature>
<keyword evidence="3 5" id="KW-0067">ATP-binding</keyword>
<dbReference type="Proteomes" id="UP000236642">
    <property type="component" value="Unassembled WGS sequence"/>
</dbReference>
<dbReference type="SUPFAM" id="SSF52540">
    <property type="entry name" value="P-loop containing nucleoside triphosphate hydrolases"/>
    <property type="match status" value="1"/>
</dbReference>
<dbReference type="GO" id="GO:0005886">
    <property type="term" value="C:plasma membrane"/>
    <property type="evidence" value="ECO:0007669"/>
    <property type="project" value="TreeGrafter"/>
</dbReference>
<keyword evidence="2" id="KW-0547">Nucleotide-binding</keyword>
<dbReference type="Gene3D" id="3.40.50.300">
    <property type="entry name" value="P-loop containing nucleotide triphosphate hydrolases"/>
    <property type="match status" value="1"/>
</dbReference>
<evidence type="ECO:0000256" key="3">
    <source>
        <dbReference type="ARBA" id="ARBA00022840"/>
    </source>
</evidence>
<dbReference type="InterPro" id="IPR003593">
    <property type="entry name" value="AAA+_ATPase"/>
</dbReference>
<dbReference type="GO" id="GO:0016887">
    <property type="term" value="F:ATP hydrolysis activity"/>
    <property type="evidence" value="ECO:0007669"/>
    <property type="project" value="InterPro"/>
</dbReference>
<dbReference type="EC" id="3.6.3.-" evidence="5"/>
<dbReference type="Pfam" id="PF00005">
    <property type="entry name" value="ABC_tran"/>
    <property type="match status" value="1"/>
</dbReference>
<keyword evidence="5" id="KW-0378">Hydrolase</keyword>
<organism evidence="5 6">
    <name type="scientific">Candidatus Thermoflexus japonica</name>
    <dbReference type="NCBI Taxonomy" id="2035417"/>
    <lineage>
        <taxon>Bacteria</taxon>
        <taxon>Bacillati</taxon>
        <taxon>Chloroflexota</taxon>
        <taxon>Thermoflexia</taxon>
        <taxon>Thermoflexales</taxon>
        <taxon>Thermoflexaceae</taxon>
        <taxon>Thermoflexus</taxon>
    </lineage>
</organism>
<evidence type="ECO:0000313" key="5">
    <source>
        <dbReference type="EMBL" id="GBD08494.1"/>
    </source>
</evidence>
<evidence type="ECO:0000259" key="4">
    <source>
        <dbReference type="PROSITE" id="PS50893"/>
    </source>
</evidence>
<evidence type="ECO:0000256" key="2">
    <source>
        <dbReference type="ARBA" id="ARBA00022741"/>
    </source>
</evidence>
<dbReference type="GO" id="GO:0005524">
    <property type="term" value="F:ATP binding"/>
    <property type="evidence" value="ECO:0007669"/>
    <property type="project" value="UniProtKB-KW"/>
</dbReference>
<keyword evidence="1" id="KW-0813">Transport</keyword>
<dbReference type="GO" id="GO:0042941">
    <property type="term" value="P:D-alanine transmembrane transport"/>
    <property type="evidence" value="ECO:0007669"/>
    <property type="project" value="TreeGrafter"/>
</dbReference>
<gene>
    <name evidence="5" type="primary">lptB_2</name>
    <name evidence="5" type="ORF">HRbin22_00734</name>
</gene>
<dbReference type="PROSITE" id="PS50893">
    <property type="entry name" value="ABC_TRANSPORTER_2"/>
    <property type="match status" value="1"/>
</dbReference>
<accession>A0A2H5Y4X6</accession>
<dbReference type="InterPro" id="IPR051120">
    <property type="entry name" value="ABC_AA/LPS_Transport"/>
</dbReference>
<dbReference type="PANTHER" id="PTHR45772">
    <property type="entry name" value="CONSERVED COMPONENT OF ABC TRANSPORTER FOR NATURAL AMINO ACIDS-RELATED"/>
    <property type="match status" value="1"/>
</dbReference>
<dbReference type="InterPro" id="IPR027417">
    <property type="entry name" value="P-loop_NTPase"/>
</dbReference>
<dbReference type="GO" id="GO:0015192">
    <property type="term" value="F:L-phenylalanine transmembrane transporter activity"/>
    <property type="evidence" value="ECO:0007669"/>
    <property type="project" value="TreeGrafter"/>
</dbReference>
<evidence type="ECO:0000256" key="1">
    <source>
        <dbReference type="ARBA" id="ARBA00022448"/>
    </source>
</evidence>
<proteinExistence type="predicted"/>
<dbReference type="GO" id="GO:1903806">
    <property type="term" value="P:L-isoleucine import across plasma membrane"/>
    <property type="evidence" value="ECO:0007669"/>
    <property type="project" value="TreeGrafter"/>
</dbReference>
<dbReference type="InterPro" id="IPR003439">
    <property type="entry name" value="ABC_transporter-like_ATP-bd"/>
</dbReference>
<dbReference type="GO" id="GO:0005304">
    <property type="term" value="F:L-valine transmembrane transporter activity"/>
    <property type="evidence" value="ECO:0007669"/>
    <property type="project" value="TreeGrafter"/>
</dbReference>
<dbReference type="AlphaFoldDB" id="A0A2H5Y4X6"/>
<name>A0A2H5Y4X6_9CHLR</name>
<dbReference type="SMART" id="SM00382">
    <property type="entry name" value="AAA"/>
    <property type="match status" value="1"/>
</dbReference>
<protein>
    <submittedName>
        <fullName evidence="5">Lipopolysaccharide export system ATP-binding protein LptB</fullName>
        <ecNumber evidence="5">3.6.3.-</ecNumber>
    </submittedName>
</protein>
<dbReference type="GO" id="GO:0015808">
    <property type="term" value="P:L-alanine transport"/>
    <property type="evidence" value="ECO:0007669"/>
    <property type="project" value="TreeGrafter"/>
</dbReference>